<feature type="transmembrane region" description="Helical" evidence="6">
    <location>
        <begin position="120"/>
        <end position="138"/>
    </location>
</feature>
<keyword evidence="3 6" id="KW-0812">Transmembrane</keyword>
<sequence>MSQQIEPDCLPDDLQSSTLLNYPSAPPALSGKLGSSPQPPPLFHVSDQLPSSFSKNTLDESVTTSINRDLHKVIDKTKQVLLPRQNQNALKEWDLWGPLLFILSLSVLMSVISFEEQSSLVFTQVFVLLSVGSCVVTLNSKLLGGQISFLQSVCSLGYCIFPLVLAAFVILLIGKNFISLICVIFTVFWAAYAACSFIASSCSPNRKFLTVYPVILFYSVLGWAIFA</sequence>
<feature type="transmembrane region" description="Helical" evidence="6">
    <location>
        <begin position="93"/>
        <end position="114"/>
    </location>
</feature>
<organism evidence="8 9">
    <name type="scientific">Smittium simulii</name>
    <dbReference type="NCBI Taxonomy" id="133385"/>
    <lineage>
        <taxon>Eukaryota</taxon>
        <taxon>Fungi</taxon>
        <taxon>Fungi incertae sedis</taxon>
        <taxon>Zoopagomycota</taxon>
        <taxon>Kickxellomycotina</taxon>
        <taxon>Harpellomycetes</taxon>
        <taxon>Harpellales</taxon>
        <taxon>Legeriomycetaceae</taxon>
        <taxon>Smittium</taxon>
    </lineage>
</organism>
<feature type="domain" description="Yip1" evidence="7">
    <location>
        <begin position="86"/>
        <end position="223"/>
    </location>
</feature>
<dbReference type="STRING" id="133385.A0A2T9YFV6"/>
<dbReference type="InterPro" id="IPR045231">
    <property type="entry name" value="Yip1/4-like"/>
</dbReference>
<feature type="transmembrane region" description="Helical" evidence="6">
    <location>
        <begin position="208"/>
        <end position="226"/>
    </location>
</feature>
<keyword evidence="9" id="KW-1185">Reference proteome</keyword>
<dbReference type="GO" id="GO:0005802">
    <property type="term" value="C:trans-Golgi network"/>
    <property type="evidence" value="ECO:0007669"/>
    <property type="project" value="TreeGrafter"/>
</dbReference>
<comment type="similarity">
    <text evidence="2 6">Belongs to the YIP1 family.</text>
</comment>
<comment type="caution">
    <text evidence="8">The sequence shown here is derived from an EMBL/GenBank/DDBJ whole genome shotgun (WGS) entry which is preliminary data.</text>
</comment>
<dbReference type="OrthoDB" id="411251at2759"/>
<dbReference type="Pfam" id="PF04893">
    <property type="entry name" value="Yip1"/>
    <property type="match status" value="1"/>
</dbReference>
<dbReference type="GO" id="GO:0006888">
    <property type="term" value="P:endoplasmic reticulum to Golgi vesicle-mediated transport"/>
    <property type="evidence" value="ECO:0007669"/>
    <property type="project" value="InterPro"/>
</dbReference>
<evidence type="ECO:0000256" key="1">
    <source>
        <dbReference type="ARBA" id="ARBA00004141"/>
    </source>
</evidence>
<feature type="transmembrane region" description="Helical" evidence="6">
    <location>
        <begin position="177"/>
        <end position="199"/>
    </location>
</feature>
<comment type="subcellular location">
    <subcellularLocation>
        <location evidence="6">Golgi apparatus membrane</location>
        <topology evidence="6">Multi-pass membrane protein</topology>
    </subcellularLocation>
    <subcellularLocation>
        <location evidence="1">Membrane</location>
        <topology evidence="1">Multi-pass membrane protein</topology>
    </subcellularLocation>
</comment>
<dbReference type="AlphaFoldDB" id="A0A2T9YFV6"/>
<reference evidence="8 9" key="1">
    <citation type="journal article" date="2018" name="MBio">
        <title>Comparative Genomics Reveals the Core Gene Toolbox for the Fungus-Insect Symbiosis.</title>
        <authorList>
            <person name="Wang Y."/>
            <person name="Stata M."/>
            <person name="Wang W."/>
            <person name="Stajich J.E."/>
            <person name="White M.M."/>
            <person name="Moncalvo J.M."/>
        </authorList>
    </citation>
    <scope>NUCLEOTIDE SEQUENCE [LARGE SCALE GENOMIC DNA]</scope>
    <source>
        <strain evidence="8 9">SWE-8-4</strain>
    </source>
</reference>
<accession>A0A2T9YFV6</accession>
<dbReference type="Proteomes" id="UP000245383">
    <property type="component" value="Unassembled WGS sequence"/>
</dbReference>
<feature type="transmembrane region" description="Helical" evidence="6">
    <location>
        <begin position="150"/>
        <end position="171"/>
    </location>
</feature>
<evidence type="ECO:0000256" key="6">
    <source>
        <dbReference type="RuleBase" id="RU361264"/>
    </source>
</evidence>
<proteinExistence type="inferred from homology"/>
<evidence type="ECO:0000256" key="3">
    <source>
        <dbReference type="ARBA" id="ARBA00022692"/>
    </source>
</evidence>
<keyword evidence="4 6" id="KW-1133">Transmembrane helix</keyword>
<evidence type="ECO:0000259" key="7">
    <source>
        <dbReference type="Pfam" id="PF04893"/>
    </source>
</evidence>
<keyword evidence="5 6" id="KW-0472">Membrane</keyword>
<evidence type="ECO:0000313" key="9">
    <source>
        <dbReference type="Proteomes" id="UP000245383"/>
    </source>
</evidence>
<protein>
    <recommendedName>
        <fullName evidence="6">Protein YIP</fullName>
    </recommendedName>
</protein>
<dbReference type="PANTHER" id="PTHR21236:SF1">
    <property type="entry name" value="PROTEIN YIPF6"/>
    <property type="match status" value="1"/>
</dbReference>
<dbReference type="GO" id="GO:0000139">
    <property type="term" value="C:Golgi membrane"/>
    <property type="evidence" value="ECO:0007669"/>
    <property type="project" value="UniProtKB-SubCell"/>
</dbReference>
<dbReference type="EMBL" id="MBFR01000215">
    <property type="protein sequence ID" value="PVU91189.1"/>
    <property type="molecule type" value="Genomic_DNA"/>
</dbReference>
<evidence type="ECO:0000256" key="2">
    <source>
        <dbReference type="ARBA" id="ARBA00010596"/>
    </source>
</evidence>
<evidence type="ECO:0000256" key="4">
    <source>
        <dbReference type="ARBA" id="ARBA00022989"/>
    </source>
</evidence>
<evidence type="ECO:0000313" key="8">
    <source>
        <dbReference type="EMBL" id="PVU91189.1"/>
    </source>
</evidence>
<dbReference type="InterPro" id="IPR006977">
    <property type="entry name" value="Yip1_dom"/>
</dbReference>
<name>A0A2T9YFV6_9FUNG</name>
<dbReference type="PANTHER" id="PTHR21236">
    <property type="entry name" value="GOLGI MEMBRANE PROTEIN YIP1"/>
    <property type="match status" value="1"/>
</dbReference>
<gene>
    <name evidence="8" type="ORF">BB561_004521</name>
</gene>
<evidence type="ECO:0000256" key="5">
    <source>
        <dbReference type="ARBA" id="ARBA00023136"/>
    </source>
</evidence>